<comment type="cofactor">
    <cofactor evidence="1">
        <name>pyridoxal 5'-phosphate</name>
        <dbReference type="ChEBI" id="CHEBI:597326"/>
    </cofactor>
</comment>
<organism evidence="4 5">
    <name type="scientific">Streptomyces coerulescens</name>
    <dbReference type="NCBI Taxonomy" id="29304"/>
    <lineage>
        <taxon>Bacteria</taxon>
        <taxon>Bacillati</taxon>
        <taxon>Actinomycetota</taxon>
        <taxon>Actinomycetes</taxon>
        <taxon>Kitasatosporales</taxon>
        <taxon>Streptomycetaceae</taxon>
        <taxon>Streptomyces</taxon>
    </lineage>
</organism>
<accession>A0ABW0CN81</accession>
<dbReference type="InterPro" id="IPR001926">
    <property type="entry name" value="TrpB-like_PALP"/>
</dbReference>
<dbReference type="PANTHER" id="PTHR10314">
    <property type="entry name" value="CYSTATHIONINE BETA-SYNTHASE"/>
    <property type="match status" value="1"/>
</dbReference>
<name>A0ABW0CN81_STRCD</name>
<reference evidence="5" key="1">
    <citation type="journal article" date="2019" name="Int. J. Syst. Evol. Microbiol.">
        <title>The Global Catalogue of Microorganisms (GCM) 10K type strain sequencing project: providing services to taxonomists for standard genome sequencing and annotation.</title>
        <authorList>
            <consortium name="The Broad Institute Genomics Platform"/>
            <consortium name="The Broad Institute Genome Sequencing Center for Infectious Disease"/>
            <person name="Wu L."/>
            <person name="Ma J."/>
        </authorList>
    </citation>
    <scope>NUCLEOTIDE SEQUENCE [LARGE SCALE GENOMIC DNA]</scope>
    <source>
        <strain evidence="5">KCTC 42586</strain>
    </source>
</reference>
<feature type="domain" description="Tryptophan synthase beta chain-like PALP" evidence="3">
    <location>
        <begin position="12"/>
        <end position="302"/>
    </location>
</feature>
<proteinExistence type="predicted"/>
<evidence type="ECO:0000259" key="3">
    <source>
        <dbReference type="Pfam" id="PF00291"/>
    </source>
</evidence>
<evidence type="ECO:0000256" key="1">
    <source>
        <dbReference type="ARBA" id="ARBA00001933"/>
    </source>
</evidence>
<dbReference type="Proteomes" id="UP001596263">
    <property type="component" value="Unassembled WGS sequence"/>
</dbReference>
<gene>
    <name evidence="4" type="ORF">ACFPQ9_22930</name>
</gene>
<protein>
    <submittedName>
        <fullName evidence="4">PLP-dependent cysteine synthase family protein</fullName>
    </submittedName>
</protein>
<keyword evidence="5" id="KW-1185">Reference proteome</keyword>
<comment type="caution">
    <text evidence="4">The sequence shown here is derived from an EMBL/GenBank/DDBJ whole genome shotgun (WGS) entry which is preliminary data.</text>
</comment>
<dbReference type="SUPFAM" id="SSF53686">
    <property type="entry name" value="Tryptophan synthase beta subunit-like PLP-dependent enzymes"/>
    <property type="match status" value="1"/>
</dbReference>
<keyword evidence="2" id="KW-0663">Pyridoxal phosphate</keyword>
<dbReference type="RefSeq" id="WP_380856184.1">
    <property type="nucleotide sequence ID" value="NZ_JBHSKM010000016.1"/>
</dbReference>
<dbReference type="EMBL" id="JBHSKM010000016">
    <property type="protein sequence ID" value="MFC5216701.1"/>
    <property type="molecule type" value="Genomic_DNA"/>
</dbReference>
<dbReference type="CDD" id="cd01561">
    <property type="entry name" value="CBS_like"/>
    <property type="match status" value="1"/>
</dbReference>
<evidence type="ECO:0000313" key="5">
    <source>
        <dbReference type="Proteomes" id="UP001596263"/>
    </source>
</evidence>
<dbReference type="Pfam" id="PF00291">
    <property type="entry name" value="PALP"/>
    <property type="match status" value="1"/>
</dbReference>
<evidence type="ECO:0000313" key="4">
    <source>
        <dbReference type="EMBL" id="MFC5216701.1"/>
    </source>
</evidence>
<dbReference type="InterPro" id="IPR036052">
    <property type="entry name" value="TrpB-like_PALP_sf"/>
</dbReference>
<evidence type="ECO:0000256" key="2">
    <source>
        <dbReference type="ARBA" id="ARBA00022898"/>
    </source>
</evidence>
<dbReference type="Gene3D" id="3.40.50.1100">
    <property type="match status" value="2"/>
</dbReference>
<sequence length="315" mass="32990">MGLPGIRSSSLQTIGGTPLVRLSRVVPDRAADILVKVEGTNPTGSYKDRMALAMIEGAERRGALRPGQRVVEFTGGSTGSSLAFVCAVKEYPLSVVTSDAFAPEKLRTMRAFGADVTVVPSDGGRITPGLFVRMREEVDRIIERDGAFWTDQFHNVDALTGYAELGREILQQAGGDGVTVDVFCAAVGTAGMFAGVSAALREGGPLRAVALEPTSSPMLTAGTAGPHRVEGIATGIVPPLLTADSYDEARAVDEQEARRLALPLARQEGIFTGTSGALNVAGALHLAREIGEGHVVVTVAPDTGLKYLTGDLYID</sequence>
<dbReference type="InterPro" id="IPR050214">
    <property type="entry name" value="Cys_Synth/Cystath_Beta-Synth"/>
</dbReference>